<dbReference type="HOGENOM" id="CLU_511674_0_0_10"/>
<dbReference type="Proteomes" id="UP000007463">
    <property type="component" value="Chromosome"/>
</dbReference>
<dbReference type="eggNOG" id="COG4733">
    <property type="taxonomic scope" value="Bacteria"/>
</dbReference>
<protein>
    <submittedName>
        <fullName evidence="1">Legume lectin beta domain protein</fullName>
    </submittedName>
</protein>
<gene>
    <name evidence="1" type="ordered locus">Fluta_0108</name>
</gene>
<evidence type="ECO:0000313" key="2">
    <source>
        <dbReference type="Proteomes" id="UP000007463"/>
    </source>
</evidence>
<organism evidence="1 2">
    <name type="scientific">Fluviicola taffensis (strain DSM 16823 / NCIMB 13979 / RW262)</name>
    <dbReference type="NCBI Taxonomy" id="755732"/>
    <lineage>
        <taxon>Bacteria</taxon>
        <taxon>Pseudomonadati</taxon>
        <taxon>Bacteroidota</taxon>
        <taxon>Flavobacteriia</taxon>
        <taxon>Flavobacteriales</taxon>
        <taxon>Crocinitomicaceae</taxon>
        <taxon>Fluviicola</taxon>
    </lineage>
</organism>
<dbReference type="GO" id="GO:0005975">
    <property type="term" value="P:carbohydrate metabolic process"/>
    <property type="evidence" value="ECO:0007669"/>
    <property type="project" value="UniProtKB-ARBA"/>
</dbReference>
<dbReference type="Pfam" id="PF18483">
    <property type="entry name" value="Lectin_L-type_dom"/>
    <property type="match status" value="1"/>
</dbReference>
<evidence type="ECO:0000313" key="1">
    <source>
        <dbReference type="EMBL" id="AEA42118.1"/>
    </source>
</evidence>
<dbReference type="InterPro" id="IPR056573">
    <property type="entry name" value="Lectin_L-type_dom"/>
</dbReference>
<proteinExistence type="predicted"/>
<keyword evidence="2" id="KW-1185">Reference proteome</keyword>
<dbReference type="PANTHER" id="PTHR12223">
    <property type="entry name" value="VESICULAR MANNOSE-BINDING LECTIN"/>
    <property type="match status" value="1"/>
</dbReference>
<dbReference type="InterPro" id="IPR051136">
    <property type="entry name" value="Intracellular_Lectin-GPT"/>
</dbReference>
<reference evidence="1 2" key="1">
    <citation type="journal article" date="2011" name="Stand. Genomic Sci.">
        <title>Complete genome sequence of the gliding freshwater bacterium Fluviicola taffensis type strain (RW262).</title>
        <authorList>
            <person name="Woyke T."/>
            <person name="Chertkov O."/>
            <person name="Lapidus A."/>
            <person name="Nolan M."/>
            <person name="Lucas S."/>
            <person name="Del Rio T.G."/>
            <person name="Tice H."/>
            <person name="Cheng J.F."/>
            <person name="Tapia R."/>
            <person name="Han C."/>
            <person name="Goodwin L."/>
            <person name="Pitluck S."/>
            <person name="Liolios K."/>
            <person name="Pagani I."/>
            <person name="Ivanova N."/>
            <person name="Huntemann M."/>
            <person name="Mavromatis K."/>
            <person name="Mikhailova N."/>
            <person name="Pati A."/>
            <person name="Chen A."/>
            <person name="Palaniappan K."/>
            <person name="Land M."/>
            <person name="Hauser L."/>
            <person name="Brambilla E.M."/>
            <person name="Rohde M."/>
            <person name="Mwirichia R."/>
            <person name="Sikorski J."/>
            <person name="Tindall B.J."/>
            <person name="Goker M."/>
            <person name="Bristow J."/>
            <person name="Eisen J.A."/>
            <person name="Markowitz V."/>
            <person name="Hugenholtz P."/>
            <person name="Klenk H.P."/>
            <person name="Kyrpides N.C."/>
        </authorList>
    </citation>
    <scope>NUCLEOTIDE SEQUENCE [LARGE SCALE GENOMIC DNA]</scope>
    <source>
        <strain evidence="2">DSM 16823 / RW262 / RW262</strain>
    </source>
</reference>
<sequence length="532" mass="57990" precursor="true">MFEQTLVMKQAILLLLFSGLLVIPVYACTGGTASGTLTPTAAYQTVSTQNGRYYTINVVKCNQYEFTFCAGGGASGMDSELTLLDATGATQIVYADDVCGSNASINWTAAFTGTIRILITRYSCNTDLTSTMTLAYKMVANTGDYCLSGNASYQTIGGQSCIQLTPETNDQTGCAWNSSVIDFNQGFNLTLNYYFGNNINGADGTTFTFQPNPTGCGTAGGQLGAGGIPNSLIIEFDTYDNDNPAHVFDLLADHISIETDGNLVGPAAPYCGPTPAFASSANLDDGAVHTIMISWDPVTHNLKVSVDGNLRLTCNGDFVNTVFGGDNTVYWGATAATGGLNNQQYFCPSTVVLPVELSIFKTSCDGKNNRLFWRSETESRLDHYILEYTFDGHVFYPLQTITASGNSEVPIEYNYVDQQEWHQQIYYRLTSVDLDGTMESSDLISAFNCKVDSKKLITSIHSEDGKITIHFTDNLVLYQVIDLNGKPLTRILENEKLAENELLNSFSQGIYLLKAWNKDGTSSETHRFFVTH</sequence>
<dbReference type="Gene3D" id="2.60.120.380">
    <property type="match status" value="1"/>
</dbReference>
<reference evidence="2" key="2">
    <citation type="submission" date="2011-02" db="EMBL/GenBank/DDBJ databases">
        <title>The complete genome of Fluviicola taffensis DSM 16823.</title>
        <authorList>
            <consortium name="US DOE Joint Genome Institute (JGI-PGF)"/>
            <person name="Lucas S."/>
            <person name="Copeland A."/>
            <person name="Lapidus A."/>
            <person name="Bruce D."/>
            <person name="Goodwin L."/>
            <person name="Pitluck S."/>
            <person name="Kyrpides N."/>
            <person name="Mavromatis K."/>
            <person name="Ivanova N."/>
            <person name="Mikhailova N."/>
            <person name="Pagani I."/>
            <person name="Chertkov O."/>
            <person name="Detter J.C."/>
            <person name="Han C."/>
            <person name="Tapia R."/>
            <person name="Land M."/>
            <person name="Hauser L."/>
            <person name="Markowitz V."/>
            <person name="Cheng J.-F."/>
            <person name="Hugenholtz P."/>
            <person name="Woyke T."/>
            <person name="Wu D."/>
            <person name="Tindall B."/>
            <person name="Pomrenke H.G."/>
            <person name="Brambilla E."/>
            <person name="Klenk H.-P."/>
            <person name="Eisen J.A."/>
        </authorList>
    </citation>
    <scope>NUCLEOTIDE SEQUENCE [LARGE SCALE GENOMIC DNA]</scope>
    <source>
        <strain evidence="2">DSM 16823 / RW262 / RW262</strain>
    </source>
</reference>
<accession>F2IB35</accession>
<dbReference type="CDD" id="cd01951">
    <property type="entry name" value="lectin_L-type"/>
    <property type="match status" value="1"/>
</dbReference>
<dbReference type="Gene3D" id="2.60.120.200">
    <property type="match status" value="1"/>
</dbReference>
<dbReference type="SUPFAM" id="SSF49899">
    <property type="entry name" value="Concanavalin A-like lectins/glucanases"/>
    <property type="match status" value="1"/>
</dbReference>
<dbReference type="GO" id="GO:0004553">
    <property type="term" value="F:hydrolase activity, hydrolyzing O-glycosyl compounds"/>
    <property type="evidence" value="ECO:0007669"/>
    <property type="project" value="UniProtKB-ARBA"/>
</dbReference>
<dbReference type="KEGG" id="fte:Fluta_0108"/>
<dbReference type="InterPro" id="IPR013320">
    <property type="entry name" value="ConA-like_dom_sf"/>
</dbReference>
<dbReference type="OrthoDB" id="1391397at2"/>
<dbReference type="eggNOG" id="COG3291">
    <property type="taxonomic scope" value="Bacteria"/>
</dbReference>
<keyword evidence="1" id="KW-0430">Lectin</keyword>
<dbReference type="GO" id="GO:0030246">
    <property type="term" value="F:carbohydrate binding"/>
    <property type="evidence" value="ECO:0007669"/>
    <property type="project" value="UniProtKB-KW"/>
</dbReference>
<dbReference type="AlphaFoldDB" id="F2IB35"/>
<name>F2IB35_FLUTR</name>
<dbReference type="EMBL" id="CP002542">
    <property type="protein sequence ID" value="AEA42118.1"/>
    <property type="molecule type" value="Genomic_DNA"/>
</dbReference>
<dbReference type="STRING" id="755732.Fluta_0108"/>